<dbReference type="Proteomes" id="UP000760494">
    <property type="component" value="Unassembled WGS sequence"/>
</dbReference>
<evidence type="ECO:0000313" key="2">
    <source>
        <dbReference type="EMBL" id="VTT67176.1"/>
    </source>
</evidence>
<feature type="region of interest" description="Disordered" evidence="1">
    <location>
        <begin position="1"/>
        <end position="26"/>
    </location>
</feature>
<feature type="compositionally biased region" description="Polar residues" evidence="1">
    <location>
        <begin position="16"/>
        <end position="26"/>
    </location>
</feature>
<name>A0A5Q3F1A4_FUSFU</name>
<reference evidence="2" key="1">
    <citation type="submission" date="2019-05" db="EMBL/GenBank/DDBJ databases">
        <authorList>
            <person name="Piombo E."/>
        </authorList>
    </citation>
    <scope>NUCLEOTIDE SEQUENCE</scope>
    <source>
        <strain evidence="2">C2S</strain>
    </source>
</reference>
<sequence length="101" mass="11038">MDHQEVSRRNGAAKRPNTNLKVGASSSGLVDQADPLCEHSSVHNCANLSKDGTRHGCGSHVLGRNIGRVDWRIGKHNAGGVRLMGFRHVQLRCHYSRTKAT</sequence>
<evidence type="ECO:0000313" key="3">
    <source>
        <dbReference type="Proteomes" id="UP000760494"/>
    </source>
</evidence>
<evidence type="ECO:0000256" key="1">
    <source>
        <dbReference type="SAM" id="MobiDB-lite"/>
    </source>
</evidence>
<gene>
    <name evidence="2" type="ORF">C2S_6817</name>
</gene>
<organism evidence="2 3">
    <name type="scientific">Fusarium fujikuroi</name>
    <name type="common">Bakanae and foot rot disease fungus</name>
    <name type="synonym">Gibberella fujikuroi</name>
    <dbReference type="NCBI Taxonomy" id="5127"/>
    <lineage>
        <taxon>Eukaryota</taxon>
        <taxon>Fungi</taxon>
        <taxon>Dikarya</taxon>
        <taxon>Ascomycota</taxon>
        <taxon>Pezizomycotina</taxon>
        <taxon>Sordariomycetes</taxon>
        <taxon>Hypocreomycetidae</taxon>
        <taxon>Hypocreales</taxon>
        <taxon>Nectriaceae</taxon>
        <taxon>Fusarium</taxon>
        <taxon>Fusarium fujikuroi species complex</taxon>
    </lineage>
</organism>
<proteinExistence type="predicted"/>
<protein>
    <submittedName>
        <fullName evidence="2">Uncharacterized protein</fullName>
    </submittedName>
</protein>
<comment type="caution">
    <text evidence="2">The sequence shown here is derived from an EMBL/GenBank/DDBJ whole genome shotgun (WGS) entry which is preliminary data.</text>
</comment>
<dbReference type="AlphaFoldDB" id="A0A5Q3F1A4"/>
<accession>A0A5Q3F1A4</accession>
<dbReference type="EMBL" id="CABFJX010000201">
    <property type="protein sequence ID" value="VTT67176.1"/>
    <property type="molecule type" value="Genomic_DNA"/>
</dbReference>